<dbReference type="PANTHER" id="PTHR10509">
    <property type="entry name" value="O-METHYLTRANSFERASE-RELATED"/>
    <property type="match status" value="1"/>
</dbReference>
<dbReference type="PANTHER" id="PTHR10509:SF14">
    <property type="entry name" value="CAFFEOYL-COA O-METHYLTRANSFERASE 3-RELATED"/>
    <property type="match status" value="1"/>
</dbReference>
<dbReference type="Pfam" id="PF01596">
    <property type="entry name" value="Methyltransf_3"/>
    <property type="match status" value="1"/>
</dbReference>
<evidence type="ECO:0008006" key="5">
    <source>
        <dbReference type="Google" id="ProtNLM"/>
    </source>
</evidence>
<accession>A0A3B1DT63</accession>
<dbReference type="PROSITE" id="PS51682">
    <property type="entry name" value="SAM_OMT_I"/>
    <property type="match status" value="1"/>
</dbReference>
<keyword evidence="1" id="KW-0489">Methyltransferase</keyword>
<sequence length="234" mass="24392">MNMTPERWENTSLYLDAVFGSLGEPIDEQLAGLMDRAEAAGLPPIAVSAEVGRLLMVLASLVSSPAGSRAVEVGTLGGYSGLWLARGLGAGGSLLTIEAEPTHAAFARAEFEAAGFGTGNSTGRIEVREGEGLAVLPGLVEELGPGSCDLVFLDAIKTEYRGYAEHAAVLLRPGGLLIADNCLGSSEWWVTDAAGEHESSDAIDAFDRWIASRASGFLACCLANRQGVVVARKL</sequence>
<evidence type="ECO:0000256" key="2">
    <source>
        <dbReference type="ARBA" id="ARBA00022679"/>
    </source>
</evidence>
<dbReference type="Gene3D" id="3.40.50.150">
    <property type="entry name" value="Vaccinia Virus protein VP39"/>
    <property type="match status" value="1"/>
</dbReference>
<dbReference type="InterPro" id="IPR029063">
    <property type="entry name" value="SAM-dependent_MTases_sf"/>
</dbReference>
<keyword evidence="3" id="KW-0949">S-adenosyl-L-methionine</keyword>
<reference evidence="4" key="1">
    <citation type="submission" date="2018-06" db="EMBL/GenBank/DDBJ databases">
        <authorList>
            <person name="Zhirakovskaya E."/>
        </authorList>
    </citation>
    <scope>NUCLEOTIDE SEQUENCE</scope>
</reference>
<dbReference type="EMBL" id="UOGK01000642">
    <property type="protein sequence ID" value="VAX42101.1"/>
    <property type="molecule type" value="Genomic_DNA"/>
</dbReference>
<keyword evidence="2" id="KW-0808">Transferase</keyword>
<gene>
    <name evidence="4" type="ORF">MNBD_PLANCTO03-2010</name>
</gene>
<protein>
    <recommendedName>
        <fullName evidence="5">O-methyltransferase</fullName>
    </recommendedName>
</protein>
<dbReference type="GO" id="GO:0008757">
    <property type="term" value="F:S-adenosylmethionine-dependent methyltransferase activity"/>
    <property type="evidence" value="ECO:0007669"/>
    <property type="project" value="TreeGrafter"/>
</dbReference>
<proteinExistence type="predicted"/>
<dbReference type="InterPro" id="IPR050362">
    <property type="entry name" value="Cation-dep_OMT"/>
</dbReference>
<dbReference type="GO" id="GO:0008171">
    <property type="term" value="F:O-methyltransferase activity"/>
    <property type="evidence" value="ECO:0007669"/>
    <property type="project" value="InterPro"/>
</dbReference>
<evidence type="ECO:0000256" key="3">
    <source>
        <dbReference type="ARBA" id="ARBA00022691"/>
    </source>
</evidence>
<evidence type="ECO:0000256" key="1">
    <source>
        <dbReference type="ARBA" id="ARBA00022603"/>
    </source>
</evidence>
<name>A0A3B1DT63_9ZZZZ</name>
<dbReference type="GO" id="GO:0032259">
    <property type="term" value="P:methylation"/>
    <property type="evidence" value="ECO:0007669"/>
    <property type="project" value="UniProtKB-KW"/>
</dbReference>
<dbReference type="SUPFAM" id="SSF53335">
    <property type="entry name" value="S-adenosyl-L-methionine-dependent methyltransferases"/>
    <property type="match status" value="1"/>
</dbReference>
<organism evidence="4">
    <name type="scientific">hydrothermal vent metagenome</name>
    <dbReference type="NCBI Taxonomy" id="652676"/>
    <lineage>
        <taxon>unclassified sequences</taxon>
        <taxon>metagenomes</taxon>
        <taxon>ecological metagenomes</taxon>
    </lineage>
</organism>
<dbReference type="AlphaFoldDB" id="A0A3B1DT63"/>
<evidence type="ECO:0000313" key="4">
    <source>
        <dbReference type="EMBL" id="VAX42101.1"/>
    </source>
</evidence>
<dbReference type="InterPro" id="IPR002935">
    <property type="entry name" value="SAM_O-MeTrfase"/>
</dbReference>